<evidence type="ECO:0000313" key="3">
    <source>
        <dbReference type="Proteomes" id="UP000198878"/>
    </source>
</evidence>
<keyword evidence="3" id="KW-1185">Reference proteome</keyword>
<dbReference type="STRING" id="218821.SAMN05421837_107276"/>
<proteinExistence type="predicted"/>
<dbReference type="AlphaFoldDB" id="A0A1H5R9Z0"/>
<feature type="region of interest" description="Disordered" evidence="1">
    <location>
        <begin position="68"/>
        <end position="92"/>
    </location>
</feature>
<gene>
    <name evidence="2" type="ORF">SAMN05421837_107276</name>
</gene>
<dbReference type="Proteomes" id="UP000198878">
    <property type="component" value="Unassembled WGS sequence"/>
</dbReference>
<protein>
    <submittedName>
        <fullName evidence="2">Uncharacterized protein</fullName>
    </submittedName>
</protein>
<dbReference type="EMBL" id="FNUJ01000007">
    <property type="protein sequence ID" value="SEF34227.1"/>
    <property type="molecule type" value="Genomic_DNA"/>
</dbReference>
<name>A0A1H5R9Z0_9PSEU</name>
<organism evidence="2 3">
    <name type="scientific">Amycolatopsis pretoriensis</name>
    <dbReference type="NCBI Taxonomy" id="218821"/>
    <lineage>
        <taxon>Bacteria</taxon>
        <taxon>Bacillati</taxon>
        <taxon>Actinomycetota</taxon>
        <taxon>Actinomycetes</taxon>
        <taxon>Pseudonocardiales</taxon>
        <taxon>Pseudonocardiaceae</taxon>
        <taxon>Amycolatopsis</taxon>
    </lineage>
</organism>
<feature type="region of interest" description="Disordered" evidence="1">
    <location>
        <begin position="1"/>
        <end position="24"/>
    </location>
</feature>
<accession>A0A1H5R9Z0</accession>
<reference evidence="3" key="1">
    <citation type="submission" date="2016-10" db="EMBL/GenBank/DDBJ databases">
        <authorList>
            <person name="Varghese N."/>
            <person name="Submissions S."/>
        </authorList>
    </citation>
    <scope>NUCLEOTIDE SEQUENCE [LARGE SCALE GENOMIC DNA]</scope>
    <source>
        <strain evidence="3">DSM 44654</strain>
    </source>
</reference>
<evidence type="ECO:0000256" key="1">
    <source>
        <dbReference type="SAM" id="MobiDB-lite"/>
    </source>
</evidence>
<sequence length="92" mass="10259">MPEVPPQDEPECYQTGELGNKGNTMHSDLMLDAVRAEAAYRAEELRKAGRSAWAARARRAVRHLRATRTDVTVPAQERREAARETAGVETAR</sequence>
<feature type="compositionally biased region" description="Acidic residues" evidence="1">
    <location>
        <begin position="1"/>
        <end position="11"/>
    </location>
</feature>
<evidence type="ECO:0000313" key="2">
    <source>
        <dbReference type="EMBL" id="SEF34227.1"/>
    </source>
</evidence>